<comment type="caution">
    <text evidence="1">The sequence shown here is derived from an EMBL/GenBank/DDBJ whole genome shotgun (WGS) entry which is preliminary data.</text>
</comment>
<organism evidence="1 2">
    <name type="scientific">Polyplax serrata</name>
    <name type="common">Common mouse louse</name>
    <dbReference type="NCBI Taxonomy" id="468196"/>
    <lineage>
        <taxon>Eukaryota</taxon>
        <taxon>Metazoa</taxon>
        <taxon>Ecdysozoa</taxon>
        <taxon>Arthropoda</taxon>
        <taxon>Hexapoda</taxon>
        <taxon>Insecta</taxon>
        <taxon>Pterygota</taxon>
        <taxon>Neoptera</taxon>
        <taxon>Paraneoptera</taxon>
        <taxon>Psocodea</taxon>
        <taxon>Troctomorpha</taxon>
        <taxon>Phthiraptera</taxon>
        <taxon>Anoplura</taxon>
        <taxon>Polyplacidae</taxon>
        <taxon>Polyplax</taxon>
    </lineage>
</organism>
<dbReference type="EMBL" id="JAWJWE010000036">
    <property type="protein sequence ID" value="KAK6629637.1"/>
    <property type="molecule type" value="Genomic_DNA"/>
</dbReference>
<feature type="non-terminal residue" evidence="1">
    <location>
        <position position="1"/>
    </location>
</feature>
<proteinExistence type="predicted"/>
<reference evidence="1 2" key="1">
    <citation type="submission" date="2023-10" db="EMBL/GenBank/DDBJ databases">
        <title>Genomes of two closely related lineages of the louse Polyplax serrata with different host specificities.</title>
        <authorList>
            <person name="Martinu J."/>
            <person name="Tarabai H."/>
            <person name="Stefka J."/>
            <person name="Hypsa V."/>
        </authorList>
    </citation>
    <scope>NUCLEOTIDE SEQUENCE [LARGE SCALE GENOMIC DNA]</scope>
    <source>
        <strain evidence="1">HR10_N</strain>
    </source>
</reference>
<dbReference type="AlphaFoldDB" id="A0AAN8PPD5"/>
<accession>A0AAN8PPD5</accession>
<protein>
    <submittedName>
        <fullName evidence="1">Uncharacterized protein</fullName>
    </submittedName>
</protein>
<dbReference type="Proteomes" id="UP001372834">
    <property type="component" value="Unassembled WGS sequence"/>
</dbReference>
<sequence length="59" mass="6701">ISTNSIHRVESSDFSLFVSLPGLFNESRANDKYKEKLPFSSEKLIGKNKETGRRKNAPM</sequence>
<evidence type="ECO:0000313" key="1">
    <source>
        <dbReference type="EMBL" id="KAK6629637.1"/>
    </source>
</evidence>
<evidence type="ECO:0000313" key="2">
    <source>
        <dbReference type="Proteomes" id="UP001372834"/>
    </source>
</evidence>
<gene>
    <name evidence="1" type="ORF">RUM43_003454</name>
</gene>
<name>A0AAN8PPD5_POLSC</name>